<dbReference type="Pfam" id="PF03803">
    <property type="entry name" value="Scramblase"/>
    <property type="match status" value="1"/>
</dbReference>
<keyword evidence="3" id="KW-1133">Transmembrane helix</keyword>
<protein>
    <submittedName>
        <fullName evidence="4">Uncharacterized protein</fullName>
    </submittedName>
</protein>
<name>M7Y5U6_TRIUA</name>
<keyword evidence="3" id="KW-0472">Membrane</keyword>
<feature type="transmembrane region" description="Helical" evidence="3">
    <location>
        <begin position="255"/>
        <end position="275"/>
    </location>
</feature>
<feature type="transmembrane region" description="Helical" evidence="3">
    <location>
        <begin position="287"/>
        <end position="311"/>
    </location>
</feature>
<comment type="similarity">
    <text evidence="1">Belongs to the phospholipid scramblase family.</text>
</comment>
<sequence length="1024" mass="116920">MGMIRIAVLSSFAAHLVLILLAGIRRRTASGGRMLLLWLAYQLANWAAAYALGNLSFGSRLQEQPQLVAFWAPFLLQHLGGPDNISAYSLEDNVLSGRQALNAFVQVGGAIYVVYKHIYLGGGDRALLRASIIILTVGVAKYVERVFALRRGNLGNIRSSNKKKKLSRFTDVSGSRKGTVLDNEQALMVAHNMFPFCQRAMTDSSVNMDSPDLDASREMFSFGWESMCKVVEMELSLMYDILYTKAAMVHTWGGYLIRFLSPIATVTAFVLFLFYSKDGQRREDLVITYTLLVATFILDVRWLFGAVGSTWMHMFLQARPRCWLHHNVLCSGSGIWRRLRRVIVSLRRGRLALLMAPSSYRMWSGTIGQYSLLHECTRTCDTATLCGRAAKKIGLEEGWNEHRHSESEGLKLSEDVKKLVFERVRTILKSTYEVDKDEEAAYSMNDVTTFWGQVAVKMRRRKLQRFRLAFGREFQEDILVWHIATQVFLTSDDGKLYAETKHAKAIKALSEYLMFLVAVRRHMLPGLVLRSLYEVTKESLQDVWRDEVGTSSIQGSGLTVSGREEKLARILRDKKDADSEWGFEHDKTRLVSDGAKIAMVLLSADESEMPELLELVFNVWVDKLLYAGTRCSRESHARQLSRGGNMDQREHQISGAMMLPEQGKKRKLTPAERRTASCSVEDPKPRQQYGGSAMRIVAKDNYFWRKKVLPPFLNQRSSSYFSAREHAGAPVVDYEGNIKSIIVDGTSAYGMARGYNFLKTVPRTSSSDYECKWIRQGERDRFGAISKRAKLKPLLSRARLIITRKVEWASIMFAYAQETRYIIKDPRTPRRKTVSSIEKILVLMQNLLLWTRRPFVAEFTDAKGNEIFTVRRPFRWINSSIYAEVDGKEVGVVHSRWHLWRRNYDLYLGNRQFAVENPGFWSWSFTLLDEDDNLVAIIDRKVRGVGWECMQHFTNASQYEVRFGDAGKGTDKVFCFAKDIQNDLRVFLPLDLPERAVALALAVSLDHDCFSRRRLGWVLRLLGA</sequence>
<dbReference type="OMA" id="ILHECTS"/>
<evidence type="ECO:0000256" key="1">
    <source>
        <dbReference type="ARBA" id="ARBA00005350"/>
    </source>
</evidence>
<feature type="transmembrane region" description="Helical" evidence="3">
    <location>
        <begin position="6"/>
        <end position="23"/>
    </location>
</feature>
<dbReference type="InterPro" id="IPR025315">
    <property type="entry name" value="DUF4220"/>
</dbReference>
<evidence type="ECO:0000313" key="4">
    <source>
        <dbReference type="EMBL" id="EMS45218.1"/>
    </source>
</evidence>
<proteinExistence type="inferred from homology"/>
<organism evidence="4">
    <name type="scientific">Triticum urartu</name>
    <name type="common">Red wild einkorn</name>
    <name type="synonym">Crithodium urartu</name>
    <dbReference type="NCBI Taxonomy" id="4572"/>
    <lineage>
        <taxon>Eukaryota</taxon>
        <taxon>Viridiplantae</taxon>
        <taxon>Streptophyta</taxon>
        <taxon>Embryophyta</taxon>
        <taxon>Tracheophyta</taxon>
        <taxon>Spermatophyta</taxon>
        <taxon>Magnoliopsida</taxon>
        <taxon>Liliopsida</taxon>
        <taxon>Poales</taxon>
        <taxon>Poaceae</taxon>
        <taxon>BOP clade</taxon>
        <taxon>Pooideae</taxon>
        <taxon>Triticodae</taxon>
        <taxon>Triticeae</taxon>
        <taxon>Triticinae</taxon>
        <taxon>Triticum</taxon>
    </lineage>
</organism>
<dbReference type="GO" id="GO:0017128">
    <property type="term" value="F:phospholipid scramblase activity"/>
    <property type="evidence" value="ECO:0007669"/>
    <property type="project" value="InterPro"/>
</dbReference>
<reference evidence="4" key="1">
    <citation type="journal article" date="2013" name="Nature">
        <title>Draft genome of the wheat A-genome progenitor Triticum urartu.</title>
        <authorList>
            <person name="Ling H.Q."/>
            <person name="Zhao S."/>
            <person name="Liu D."/>
            <person name="Wang J."/>
            <person name="Sun H."/>
            <person name="Zhang C."/>
            <person name="Fan H."/>
            <person name="Li D."/>
            <person name="Dong L."/>
            <person name="Tao Y."/>
            <person name="Gao C."/>
            <person name="Wu H."/>
            <person name="Li Y."/>
            <person name="Cui Y."/>
            <person name="Guo X."/>
            <person name="Zheng S."/>
            <person name="Wang B."/>
            <person name="Yu K."/>
            <person name="Liang Q."/>
            <person name="Yang W."/>
            <person name="Lou X."/>
            <person name="Chen J."/>
            <person name="Feng M."/>
            <person name="Jian J."/>
            <person name="Zhang X."/>
            <person name="Luo G."/>
            <person name="Jiang Y."/>
            <person name="Liu J."/>
            <person name="Wang Z."/>
            <person name="Sha Y."/>
            <person name="Zhang B."/>
            <person name="Wu H."/>
            <person name="Tang D."/>
            <person name="Shen Q."/>
            <person name="Xue P."/>
            <person name="Zou S."/>
            <person name="Wang X."/>
            <person name="Liu X."/>
            <person name="Wang F."/>
            <person name="Yang Y."/>
            <person name="An X."/>
            <person name="Dong Z."/>
            <person name="Zhang K."/>
            <person name="Zhang X."/>
            <person name="Luo M.C."/>
            <person name="Dvorak J."/>
            <person name="Tong Y."/>
            <person name="Wang J."/>
            <person name="Yang H."/>
            <person name="Li Z."/>
            <person name="Wang D."/>
            <person name="Zhang A."/>
            <person name="Wang J."/>
        </authorList>
    </citation>
    <scope>NUCLEOTIDE SEQUENCE</scope>
</reference>
<dbReference type="STRING" id="4572.M7Y5U6"/>
<evidence type="ECO:0000256" key="3">
    <source>
        <dbReference type="SAM" id="Phobius"/>
    </source>
</evidence>
<feature type="region of interest" description="Disordered" evidence="2">
    <location>
        <begin position="659"/>
        <end position="687"/>
    </location>
</feature>
<dbReference type="AlphaFoldDB" id="M7Y5U6"/>
<gene>
    <name evidence="4" type="ORF">TRIUR3_19950</name>
</gene>
<dbReference type="eggNOG" id="KOG0621">
    <property type="taxonomic scope" value="Eukaryota"/>
</dbReference>
<dbReference type="SUPFAM" id="SSF54518">
    <property type="entry name" value="Tubby C-terminal domain-like"/>
    <property type="match status" value="1"/>
</dbReference>
<dbReference type="InterPro" id="IPR025659">
    <property type="entry name" value="Tubby-like_C"/>
</dbReference>
<feature type="transmembrane region" description="Helical" evidence="3">
    <location>
        <begin position="35"/>
        <end position="53"/>
    </location>
</feature>
<dbReference type="EMBL" id="KD289704">
    <property type="protein sequence ID" value="EMS45218.1"/>
    <property type="molecule type" value="Genomic_DNA"/>
</dbReference>
<keyword evidence="3" id="KW-0812">Transmembrane</keyword>
<dbReference type="PANTHER" id="PTHR31325">
    <property type="entry name" value="OS01G0798800 PROTEIN-RELATED"/>
    <property type="match status" value="1"/>
</dbReference>
<dbReference type="Pfam" id="PF13968">
    <property type="entry name" value="DUF4220"/>
    <property type="match status" value="1"/>
</dbReference>
<dbReference type="Pfam" id="PF04578">
    <property type="entry name" value="DUF594"/>
    <property type="match status" value="1"/>
</dbReference>
<accession>M7Y5U6</accession>
<dbReference type="InterPro" id="IPR005552">
    <property type="entry name" value="Scramblase"/>
</dbReference>
<evidence type="ECO:0000256" key="2">
    <source>
        <dbReference type="SAM" id="MobiDB-lite"/>
    </source>
</evidence>
<dbReference type="InterPro" id="IPR007658">
    <property type="entry name" value="DUF594"/>
</dbReference>
<feature type="compositionally biased region" description="Basic and acidic residues" evidence="2">
    <location>
        <begin position="669"/>
        <end position="685"/>
    </location>
</feature>